<keyword evidence="8" id="KW-0446">Lipid-binding</keyword>
<protein>
    <recommendedName>
        <fullName evidence="12">C2 domain-containing protein</fullName>
    </recommendedName>
</protein>
<evidence type="ECO:0000256" key="11">
    <source>
        <dbReference type="ARBA" id="ARBA00024037"/>
    </source>
</evidence>
<keyword evidence="10" id="KW-0539">Nucleus</keyword>
<keyword evidence="7" id="KW-0106">Calcium</keyword>
<evidence type="ECO:0000256" key="9">
    <source>
        <dbReference type="ARBA" id="ARBA00023136"/>
    </source>
</evidence>
<dbReference type="AlphaFoldDB" id="A0A9R1VRV4"/>
<evidence type="ECO:0000259" key="12">
    <source>
        <dbReference type="PROSITE" id="PS50004"/>
    </source>
</evidence>
<dbReference type="InterPro" id="IPR000008">
    <property type="entry name" value="C2_dom"/>
</dbReference>
<name>A0A9R1VRV4_LACSA</name>
<dbReference type="SUPFAM" id="SSF49562">
    <property type="entry name" value="C2 domain (Calcium/lipid-binding domain, CaLB)"/>
    <property type="match status" value="1"/>
</dbReference>
<dbReference type="Gene3D" id="2.60.40.150">
    <property type="entry name" value="C2 domain"/>
    <property type="match status" value="1"/>
</dbReference>
<keyword evidence="5" id="KW-0938">Abscisic acid signaling pathway</keyword>
<dbReference type="EMBL" id="NBSK02000004">
    <property type="protein sequence ID" value="KAJ0211400.1"/>
    <property type="molecule type" value="Genomic_DNA"/>
</dbReference>
<dbReference type="GO" id="GO:0005634">
    <property type="term" value="C:nucleus"/>
    <property type="evidence" value="ECO:0007669"/>
    <property type="project" value="UniProtKB-SubCell"/>
</dbReference>
<feature type="domain" description="C2" evidence="12">
    <location>
        <begin position="1"/>
        <end position="107"/>
    </location>
</feature>
<evidence type="ECO:0000313" key="13">
    <source>
        <dbReference type="EMBL" id="KAJ0211400.1"/>
    </source>
</evidence>
<accession>A0A9R1VRV4</accession>
<dbReference type="Gramene" id="rna-gnl|WGS:NBSK|LSAT_4X13781_mrna">
    <property type="protein sequence ID" value="cds-PLY67327.1"/>
    <property type="gene ID" value="gene-LSAT_4X13781"/>
</dbReference>
<keyword evidence="4" id="KW-1003">Cell membrane</keyword>
<evidence type="ECO:0000256" key="7">
    <source>
        <dbReference type="ARBA" id="ARBA00022837"/>
    </source>
</evidence>
<evidence type="ECO:0000256" key="5">
    <source>
        <dbReference type="ARBA" id="ARBA00022682"/>
    </source>
</evidence>
<comment type="subcellular location">
    <subcellularLocation>
        <location evidence="2">Cell membrane</location>
    </subcellularLocation>
    <subcellularLocation>
        <location evidence="1">Nucleus</location>
    </subcellularLocation>
</comment>
<dbReference type="OrthoDB" id="73919at2759"/>
<dbReference type="SMART" id="SM00239">
    <property type="entry name" value="C2"/>
    <property type="match status" value="1"/>
</dbReference>
<gene>
    <name evidence="13" type="ORF">LSAT_V11C400162760</name>
</gene>
<keyword evidence="14" id="KW-1185">Reference proteome</keyword>
<dbReference type="PROSITE" id="PS50004">
    <property type="entry name" value="C2"/>
    <property type="match status" value="1"/>
</dbReference>
<evidence type="ECO:0000256" key="4">
    <source>
        <dbReference type="ARBA" id="ARBA00022475"/>
    </source>
</evidence>
<reference evidence="13 14" key="1">
    <citation type="journal article" date="2017" name="Nat. Commun.">
        <title>Genome assembly with in vitro proximity ligation data and whole-genome triplication in lettuce.</title>
        <authorList>
            <person name="Reyes-Chin-Wo S."/>
            <person name="Wang Z."/>
            <person name="Yang X."/>
            <person name="Kozik A."/>
            <person name="Arikit S."/>
            <person name="Song C."/>
            <person name="Xia L."/>
            <person name="Froenicke L."/>
            <person name="Lavelle D.O."/>
            <person name="Truco M.J."/>
            <person name="Xia R."/>
            <person name="Zhu S."/>
            <person name="Xu C."/>
            <person name="Xu H."/>
            <person name="Xu X."/>
            <person name="Cox K."/>
            <person name="Korf I."/>
            <person name="Meyers B.C."/>
            <person name="Michelmore R.W."/>
        </authorList>
    </citation>
    <scope>NUCLEOTIDE SEQUENCE [LARGE SCALE GENOMIC DNA]</scope>
    <source>
        <strain evidence="14">cv. Salinas</strain>
        <tissue evidence="13">Seedlings</tissue>
    </source>
</reference>
<dbReference type="GO" id="GO:0009738">
    <property type="term" value="P:abscisic acid-activated signaling pathway"/>
    <property type="evidence" value="ECO:0007669"/>
    <property type="project" value="UniProtKB-KW"/>
</dbReference>
<dbReference type="GO" id="GO:0005886">
    <property type="term" value="C:plasma membrane"/>
    <property type="evidence" value="ECO:0007669"/>
    <property type="project" value="UniProtKB-SubCell"/>
</dbReference>
<proteinExistence type="inferred from homology"/>
<organism evidence="13 14">
    <name type="scientific">Lactuca sativa</name>
    <name type="common">Garden lettuce</name>
    <dbReference type="NCBI Taxonomy" id="4236"/>
    <lineage>
        <taxon>Eukaryota</taxon>
        <taxon>Viridiplantae</taxon>
        <taxon>Streptophyta</taxon>
        <taxon>Embryophyta</taxon>
        <taxon>Tracheophyta</taxon>
        <taxon>Spermatophyta</taxon>
        <taxon>Magnoliopsida</taxon>
        <taxon>eudicotyledons</taxon>
        <taxon>Gunneridae</taxon>
        <taxon>Pentapetalae</taxon>
        <taxon>asterids</taxon>
        <taxon>campanulids</taxon>
        <taxon>Asterales</taxon>
        <taxon>Asteraceae</taxon>
        <taxon>Cichorioideae</taxon>
        <taxon>Cichorieae</taxon>
        <taxon>Lactucinae</taxon>
        <taxon>Lactuca</taxon>
    </lineage>
</organism>
<dbReference type="PANTHER" id="PTHR45933">
    <property type="entry name" value="PROTEIN C2-DOMAIN ABA-RELATED 4"/>
    <property type="match status" value="1"/>
</dbReference>
<sequence>MEEVKGILRLTVNKGTNLAVRDRASGTSDPYVVATLDHQKTKTKVVKDDCNPIWNDVLTLAIKDPKEPIKLTVYDKDTFSEDDNLGTSNVDVNPYLECLEMRTDLNDLAIGTKLETVEPDEHNHLAEESFIVWNKDSITQDMILRLRNVETGEIEVQIEITLVKDPHLIV</sequence>
<dbReference type="GO" id="GO:0008289">
    <property type="term" value="F:lipid binding"/>
    <property type="evidence" value="ECO:0007669"/>
    <property type="project" value="UniProtKB-KW"/>
</dbReference>
<keyword evidence="9" id="KW-0472">Membrane</keyword>
<evidence type="ECO:0000256" key="10">
    <source>
        <dbReference type="ARBA" id="ARBA00023242"/>
    </source>
</evidence>
<evidence type="ECO:0000256" key="1">
    <source>
        <dbReference type="ARBA" id="ARBA00004123"/>
    </source>
</evidence>
<dbReference type="InterPro" id="IPR044562">
    <property type="entry name" value="CAR1-11"/>
</dbReference>
<dbReference type="Proteomes" id="UP000235145">
    <property type="component" value="Unassembled WGS sequence"/>
</dbReference>
<keyword evidence="6" id="KW-0479">Metal-binding</keyword>
<dbReference type="PANTHER" id="PTHR45933:SF38">
    <property type="entry name" value="C2 DOMAIN-CONTAINING PROTEIN"/>
    <property type="match status" value="1"/>
</dbReference>
<evidence type="ECO:0000256" key="6">
    <source>
        <dbReference type="ARBA" id="ARBA00022723"/>
    </source>
</evidence>
<dbReference type="GO" id="GO:0005096">
    <property type="term" value="F:GTPase activator activity"/>
    <property type="evidence" value="ECO:0007669"/>
    <property type="project" value="UniProtKB-KW"/>
</dbReference>
<dbReference type="GO" id="GO:0046872">
    <property type="term" value="F:metal ion binding"/>
    <property type="evidence" value="ECO:0007669"/>
    <property type="project" value="UniProtKB-KW"/>
</dbReference>
<evidence type="ECO:0000256" key="3">
    <source>
        <dbReference type="ARBA" id="ARBA00022468"/>
    </source>
</evidence>
<keyword evidence="3" id="KW-0343">GTPase activation</keyword>
<comment type="caution">
    <text evidence="13">The sequence shown here is derived from an EMBL/GenBank/DDBJ whole genome shotgun (WGS) entry which is preliminary data.</text>
</comment>
<dbReference type="Pfam" id="PF00168">
    <property type="entry name" value="C2"/>
    <property type="match status" value="1"/>
</dbReference>
<evidence type="ECO:0000256" key="2">
    <source>
        <dbReference type="ARBA" id="ARBA00004236"/>
    </source>
</evidence>
<dbReference type="InterPro" id="IPR035892">
    <property type="entry name" value="C2_domain_sf"/>
</dbReference>
<evidence type="ECO:0000256" key="8">
    <source>
        <dbReference type="ARBA" id="ARBA00023121"/>
    </source>
</evidence>
<evidence type="ECO:0000313" key="14">
    <source>
        <dbReference type="Proteomes" id="UP000235145"/>
    </source>
</evidence>
<comment type="similarity">
    <text evidence="11">Belongs to the plant CAR protein family.</text>
</comment>